<dbReference type="PROSITE" id="PS00154">
    <property type="entry name" value="ATPASE_E1_E2"/>
    <property type="match status" value="1"/>
</dbReference>
<dbReference type="InterPro" id="IPR036412">
    <property type="entry name" value="HAD-like_sf"/>
</dbReference>
<dbReference type="SFLD" id="SFLDF00027">
    <property type="entry name" value="p-type_atpase"/>
    <property type="match status" value="1"/>
</dbReference>
<keyword evidence="8" id="KW-0460">Magnesium</keyword>
<evidence type="ECO:0000256" key="11">
    <source>
        <dbReference type="ARBA" id="ARBA00023136"/>
    </source>
</evidence>
<dbReference type="Gene3D" id="3.40.1110.10">
    <property type="entry name" value="Calcium-transporting ATPase, cytoplasmic domain N"/>
    <property type="match status" value="1"/>
</dbReference>
<evidence type="ECO:0000256" key="10">
    <source>
        <dbReference type="ARBA" id="ARBA00022989"/>
    </source>
</evidence>
<dbReference type="GO" id="GO:0016887">
    <property type="term" value="F:ATP hydrolysis activity"/>
    <property type="evidence" value="ECO:0007669"/>
    <property type="project" value="InterPro"/>
</dbReference>
<evidence type="ECO:0000256" key="3">
    <source>
        <dbReference type="ARBA" id="ARBA00022553"/>
    </source>
</evidence>
<organism evidence="13 14">
    <name type="scientific">Methanoculleus bourgensis</name>
    <dbReference type="NCBI Taxonomy" id="83986"/>
    <lineage>
        <taxon>Archaea</taxon>
        <taxon>Methanobacteriati</taxon>
        <taxon>Methanobacteriota</taxon>
        <taxon>Stenosarchaea group</taxon>
        <taxon>Methanomicrobia</taxon>
        <taxon>Methanomicrobiales</taxon>
        <taxon>Methanomicrobiaceae</taxon>
        <taxon>Methanoculleus</taxon>
    </lineage>
</organism>
<dbReference type="KEGG" id="mema:MMAB1_2877"/>
<dbReference type="Gene3D" id="1.20.1110.10">
    <property type="entry name" value="Calcium-transporting ATPase, transmembrane domain"/>
    <property type="match status" value="1"/>
</dbReference>
<dbReference type="EMBL" id="LT158599">
    <property type="protein sequence ID" value="CVK34090.1"/>
    <property type="molecule type" value="Genomic_DNA"/>
</dbReference>
<keyword evidence="9" id="KW-1278">Translocase</keyword>
<dbReference type="GO" id="GO:0098662">
    <property type="term" value="P:inorganic cation transmembrane transport"/>
    <property type="evidence" value="ECO:0007669"/>
    <property type="project" value="UniProtKB-ARBA"/>
</dbReference>
<dbReference type="SFLD" id="SFLDG00002">
    <property type="entry name" value="C1.7:_P-type_atpase_like"/>
    <property type="match status" value="1"/>
</dbReference>
<dbReference type="InterPro" id="IPR044492">
    <property type="entry name" value="P_typ_ATPase_HD_dom"/>
</dbReference>
<dbReference type="InterPro" id="IPR018303">
    <property type="entry name" value="ATPase_P-typ_P_site"/>
</dbReference>
<dbReference type="FunFam" id="3.40.50.1000:FF:000211">
    <property type="entry name" value="Plasma membrane ATPase"/>
    <property type="match status" value="1"/>
</dbReference>
<dbReference type="Pfam" id="PF00702">
    <property type="entry name" value="Hydrolase"/>
    <property type="match status" value="1"/>
</dbReference>
<dbReference type="PANTHER" id="PTHR42861">
    <property type="entry name" value="CALCIUM-TRANSPORTING ATPASE"/>
    <property type="match status" value="1"/>
</dbReference>
<keyword evidence="10 12" id="KW-1133">Transmembrane helix</keyword>
<dbReference type="PRINTS" id="PR00120">
    <property type="entry name" value="HATPASE"/>
</dbReference>
<dbReference type="EC" id="3.6.3.-" evidence="13"/>
<dbReference type="AlphaFoldDB" id="A0A0X3BQJ0"/>
<keyword evidence="4 12" id="KW-0812">Transmembrane</keyword>
<dbReference type="InterPro" id="IPR023214">
    <property type="entry name" value="HAD_sf"/>
</dbReference>
<evidence type="ECO:0000256" key="9">
    <source>
        <dbReference type="ARBA" id="ARBA00022967"/>
    </source>
</evidence>
<keyword evidence="6" id="KW-0547">Nucleotide-binding</keyword>
<dbReference type="FunFam" id="3.40.1110.10:FF:000005">
    <property type="entry name" value="Plasma membrane ATPase"/>
    <property type="match status" value="1"/>
</dbReference>
<evidence type="ECO:0000256" key="6">
    <source>
        <dbReference type="ARBA" id="ARBA00022741"/>
    </source>
</evidence>
<keyword evidence="5" id="KW-0479">Metal-binding</keyword>
<evidence type="ECO:0000256" key="12">
    <source>
        <dbReference type="SAM" id="Phobius"/>
    </source>
</evidence>
<sequence length="440" mass="47081">MLAIALVTIVFIVSLIRHESIPETLQFALVLIVAAIPAALPAVLSITMAVGATALAQREAIVSRLVAIEEMAGVDVLCSDKTGTITENKLTLADVAPFEGFGEDDVLLAALLGSREEDQDPIDIAIIESEKAQSLKERLSSYTVTRFKPFDPVVKRTEATVRDSDGREFSVAKGAPQVILALAGGGRDLGAAVDSLSRAFAEKGYRMLGVARSDTPGTWTYAGVLGLHDPPRDDSAATIRTAAEMGLDVKMVTGDHVAIAREVAREVNLRTDIATADAFVDEPDPEAAEIVEKAAGFAEVFPEHKYRIVSLLQSRGHIVGMTGDGVNDAPALKKADVGIAVAGATDAAKSAAAIVLTKPGLSVIIDAIKESRMIFERMSHYVTYRIAETIRVLFFITLSILLFGFFPITALMIVLLALLNDIPIMTIAWDNVLYSRAPER</sequence>
<dbReference type="SFLD" id="SFLDS00003">
    <property type="entry name" value="Haloacid_Dehalogenase"/>
    <property type="match status" value="1"/>
</dbReference>
<dbReference type="OrthoDB" id="8588at2157"/>
<evidence type="ECO:0000256" key="2">
    <source>
        <dbReference type="ARBA" id="ARBA00008804"/>
    </source>
</evidence>
<feature type="transmembrane region" description="Helical" evidence="12">
    <location>
        <begin position="392"/>
        <end position="419"/>
    </location>
</feature>
<reference evidence="13 14" key="1">
    <citation type="submission" date="2016-01" db="EMBL/GenBank/DDBJ databases">
        <authorList>
            <person name="Manzoor S."/>
        </authorList>
    </citation>
    <scope>NUCLEOTIDE SEQUENCE [LARGE SCALE GENOMIC DNA]</scope>
    <source>
        <strain evidence="13">Methanoculleus sp MAB1</strain>
    </source>
</reference>
<dbReference type="Gene3D" id="3.40.50.1000">
    <property type="entry name" value="HAD superfamily/HAD-like"/>
    <property type="match status" value="1"/>
</dbReference>
<dbReference type="InterPro" id="IPR023299">
    <property type="entry name" value="ATPase_P-typ_cyto_dom_N"/>
</dbReference>
<feature type="transmembrane region" description="Helical" evidence="12">
    <location>
        <begin position="27"/>
        <end position="55"/>
    </location>
</feature>
<dbReference type="GO" id="GO:0046872">
    <property type="term" value="F:metal ion binding"/>
    <property type="evidence" value="ECO:0007669"/>
    <property type="project" value="UniProtKB-KW"/>
</dbReference>
<evidence type="ECO:0000313" key="14">
    <source>
        <dbReference type="Proteomes" id="UP000069850"/>
    </source>
</evidence>
<evidence type="ECO:0000256" key="1">
    <source>
        <dbReference type="ARBA" id="ARBA00004141"/>
    </source>
</evidence>
<evidence type="ECO:0000256" key="7">
    <source>
        <dbReference type="ARBA" id="ARBA00022840"/>
    </source>
</evidence>
<keyword evidence="3" id="KW-0597">Phosphoprotein</keyword>
<protein>
    <submittedName>
        <fullName evidence="13">Putative enzyme</fullName>
        <ecNumber evidence="13">3.6.3.-</ecNumber>
    </submittedName>
</protein>
<dbReference type="SUPFAM" id="SSF81665">
    <property type="entry name" value="Calcium ATPase, transmembrane domain M"/>
    <property type="match status" value="1"/>
</dbReference>
<evidence type="ECO:0000256" key="8">
    <source>
        <dbReference type="ARBA" id="ARBA00022842"/>
    </source>
</evidence>
<dbReference type="GO" id="GO:0015662">
    <property type="term" value="F:P-type ion transporter activity"/>
    <property type="evidence" value="ECO:0007669"/>
    <property type="project" value="UniProtKB-ARBA"/>
</dbReference>
<evidence type="ECO:0000313" key="13">
    <source>
        <dbReference type="EMBL" id="CVK34090.1"/>
    </source>
</evidence>
<keyword evidence="7" id="KW-0067">ATP-binding</keyword>
<proteinExistence type="inferred from homology"/>
<dbReference type="GO" id="GO:0005524">
    <property type="term" value="F:ATP binding"/>
    <property type="evidence" value="ECO:0007669"/>
    <property type="project" value="UniProtKB-KW"/>
</dbReference>
<dbReference type="PRINTS" id="PR00119">
    <property type="entry name" value="CATATPASE"/>
</dbReference>
<comment type="subcellular location">
    <subcellularLocation>
        <location evidence="1">Membrane</location>
        <topology evidence="1">Multi-pass membrane protein</topology>
    </subcellularLocation>
</comment>
<accession>A0A0X3BQJ0</accession>
<keyword evidence="13" id="KW-0378">Hydrolase</keyword>
<dbReference type="NCBIfam" id="TIGR01494">
    <property type="entry name" value="ATPase_P-type"/>
    <property type="match status" value="2"/>
</dbReference>
<gene>
    <name evidence="13" type="ORF">MMAB1_2877</name>
</gene>
<comment type="similarity">
    <text evidence="2">Belongs to the cation transport ATPase (P-type) (TC 3.A.3) family. Type IIIA subfamily.</text>
</comment>
<dbReference type="InterPro" id="IPR001757">
    <property type="entry name" value="P_typ_ATPase"/>
</dbReference>
<dbReference type="Proteomes" id="UP000069850">
    <property type="component" value="Chromosome 1"/>
</dbReference>
<evidence type="ECO:0000256" key="5">
    <source>
        <dbReference type="ARBA" id="ARBA00022723"/>
    </source>
</evidence>
<keyword evidence="11 12" id="KW-0472">Membrane</keyword>
<dbReference type="InterPro" id="IPR023298">
    <property type="entry name" value="ATPase_P-typ_TM_dom_sf"/>
</dbReference>
<dbReference type="GO" id="GO:0022890">
    <property type="term" value="F:inorganic cation transmembrane transporter activity"/>
    <property type="evidence" value="ECO:0007669"/>
    <property type="project" value="UniProtKB-ARBA"/>
</dbReference>
<evidence type="ECO:0000256" key="4">
    <source>
        <dbReference type="ARBA" id="ARBA00022692"/>
    </source>
</evidence>
<dbReference type="GO" id="GO:0016020">
    <property type="term" value="C:membrane"/>
    <property type="evidence" value="ECO:0007669"/>
    <property type="project" value="UniProtKB-SubCell"/>
</dbReference>
<dbReference type="SUPFAM" id="SSF56784">
    <property type="entry name" value="HAD-like"/>
    <property type="match status" value="1"/>
</dbReference>
<name>A0A0X3BQJ0_9EURY</name>
<dbReference type="GO" id="GO:0019829">
    <property type="term" value="F:ATPase-coupled monoatomic cation transmembrane transporter activity"/>
    <property type="evidence" value="ECO:0007669"/>
    <property type="project" value="UniProtKB-ARBA"/>
</dbReference>